<evidence type="ECO:0000259" key="8">
    <source>
        <dbReference type="Pfam" id="PF00703"/>
    </source>
</evidence>
<evidence type="ECO:0000259" key="10">
    <source>
        <dbReference type="Pfam" id="PF22666"/>
    </source>
</evidence>
<proteinExistence type="inferred from homology"/>
<dbReference type="SUPFAM" id="SSF49303">
    <property type="entry name" value="beta-Galactosidase/glucuronidase domain"/>
    <property type="match status" value="2"/>
</dbReference>
<feature type="compositionally biased region" description="Low complexity" evidence="7">
    <location>
        <begin position="230"/>
        <end position="250"/>
    </location>
</feature>
<evidence type="ECO:0000256" key="4">
    <source>
        <dbReference type="ARBA" id="ARBA00022801"/>
    </source>
</evidence>
<keyword evidence="4" id="KW-0378">Hydrolase</keyword>
<keyword evidence="12" id="KW-1185">Reference proteome</keyword>
<dbReference type="Pfam" id="PF00703">
    <property type="entry name" value="Glyco_hydro_2"/>
    <property type="match status" value="1"/>
</dbReference>
<dbReference type="GO" id="GO:0004567">
    <property type="term" value="F:beta-mannosidase activity"/>
    <property type="evidence" value="ECO:0007669"/>
    <property type="project" value="UniProtKB-EC"/>
</dbReference>
<dbReference type="AlphaFoldDB" id="A0A7X4YVI4"/>
<sequence length="930" mass="102082">MRLQLNEDWRLTDEDLSCGPEEAYRVQRKTDGWLPVAALPCDIHMPLIEQGRIQDPVLADYCFAAEWTEKRSWWFAKGFLVTEDLLASDRLMLHMEALDAEADIWLNGIHLGHHRSAFYPFRRDVRAMLTEGNNELLVRVTSGLEHVSESDIAMTDGTLAEMKNDAVGYRGDQRRANVRKAQFVYGWDWGPRIATTGIVGGVWLEAERAVAIRAVSAVTVRVPSQADGTSDSAHSPGAGSAGGAPDSAHGAGSGSAGGAPVSAHGAGSGSTGDAPVSAHGAGSGSAGGAPVSAHGAGSGSAGSGPAAAQANTARIAFEVEAEQLHPFQTREAELSLRLLRPDGSGEAAVIREPICLRSGLNYLAYEADVPDAELWWPNGMGAQPLYTVEASISCGDEIVAYPPFQVGIRTVRINTDSVAATGDEPERQFTLEVNGVPVFCKGGNWIPADAIIARVSDEKYTALVDEAAEANFNMLRIWGGGIYERDIFYEACDARGILIWHDFMFSCGKYPDHLDWFKEEVSREIDYQTRRLRNHPAMALWCGNNENHWGFDEWWNNTRHPAFYGGAVVYNEIAPEWIRRNSPHIPYWNSSPYGGIHPNGNAMGDRHHWHDGTMNPEMARRITPEIYDEVQAKFVSEYGYIGPCRRSSIETYFDGAAIDTSSKVWRLHTNTFEADTVVAGIRKHYADKDDLSLDEYLHYAGLCQSLMYQYSLEAIRSKSFCSGALFWMYNDCWGEVGWTIVDYYLKRKLSYYGVRRAFSPAKLILREQAGTIEVTAVNETGEAIRETLACGFIAFDGSERQTETVDVVIPARFRGVVHRFAHADRKGGLFAAVPTADPQRMQPAVLRPGDIRTLALPGANVAIAHSAAVGGDLLLTLTADAYAHAVHFELPDDVRLSDHYFDLLPGETRTITIYGGAELDAAALIIKSVK</sequence>
<comment type="similarity">
    <text evidence="2">Belongs to the glycosyl hydrolase 2 family.</text>
</comment>
<dbReference type="GO" id="GO:0006516">
    <property type="term" value="P:glycoprotein catabolic process"/>
    <property type="evidence" value="ECO:0007669"/>
    <property type="project" value="TreeGrafter"/>
</dbReference>
<dbReference type="PANTHER" id="PTHR43730">
    <property type="entry name" value="BETA-MANNOSIDASE"/>
    <property type="match status" value="1"/>
</dbReference>
<dbReference type="FunFam" id="3.20.20.80:FF:000050">
    <property type="entry name" value="Beta-mannosidase B"/>
    <property type="match status" value="1"/>
</dbReference>
<dbReference type="Gene3D" id="2.60.120.260">
    <property type="entry name" value="Galactose-binding domain-like"/>
    <property type="match status" value="1"/>
</dbReference>
<dbReference type="PANTHER" id="PTHR43730:SF1">
    <property type="entry name" value="BETA-MANNOSIDASE"/>
    <property type="match status" value="1"/>
</dbReference>
<dbReference type="Gene3D" id="2.60.40.10">
    <property type="entry name" value="Immunoglobulins"/>
    <property type="match status" value="2"/>
</dbReference>
<keyword evidence="6" id="KW-0326">Glycosidase</keyword>
<dbReference type="InterPro" id="IPR036156">
    <property type="entry name" value="Beta-gal/glucu_dom_sf"/>
</dbReference>
<dbReference type="Pfam" id="PF17753">
    <property type="entry name" value="Ig_mannosidase"/>
    <property type="match status" value="1"/>
</dbReference>
<feature type="domain" description="Glycoside hydrolase family 2 immunoglobulin-like beta-sandwich" evidence="8">
    <location>
        <begin position="311"/>
        <end position="409"/>
    </location>
</feature>
<dbReference type="OrthoDB" id="9801077at2"/>
<dbReference type="GO" id="GO:0005975">
    <property type="term" value="P:carbohydrate metabolic process"/>
    <property type="evidence" value="ECO:0007669"/>
    <property type="project" value="InterPro"/>
</dbReference>
<name>A0A7X4YVI4_9BACL</name>
<reference evidence="11 12" key="1">
    <citation type="submission" date="2020-01" db="EMBL/GenBank/DDBJ databases">
        <title>Paenibacillus soybeanensis sp. nov. isolated from the nodules of soybean (Glycine max(L.) Merr).</title>
        <authorList>
            <person name="Wang H."/>
        </authorList>
    </citation>
    <scope>NUCLEOTIDE SEQUENCE [LARGE SCALE GENOMIC DNA]</scope>
    <source>
        <strain evidence="11 12">DSM 23054</strain>
    </source>
</reference>
<evidence type="ECO:0000256" key="3">
    <source>
        <dbReference type="ARBA" id="ARBA00012754"/>
    </source>
</evidence>
<dbReference type="InterPro" id="IPR006102">
    <property type="entry name" value="Ig-like_GH2"/>
</dbReference>
<dbReference type="EMBL" id="JAAAMU010000018">
    <property type="protein sequence ID" value="NBC72354.1"/>
    <property type="molecule type" value="Genomic_DNA"/>
</dbReference>
<feature type="region of interest" description="Disordered" evidence="7">
    <location>
        <begin position="225"/>
        <end position="306"/>
    </location>
</feature>
<dbReference type="RefSeq" id="WP_161703256.1">
    <property type="nucleotide sequence ID" value="NZ_JAAAMU010000018.1"/>
</dbReference>
<feature type="domain" description="Beta-mannosidase Ig-fold" evidence="9">
    <location>
        <begin position="868"/>
        <end position="921"/>
    </location>
</feature>
<dbReference type="Gene3D" id="3.20.20.80">
    <property type="entry name" value="Glycosidases"/>
    <property type="match status" value="1"/>
</dbReference>
<dbReference type="InterPro" id="IPR050887">
    <property type="entry name" value="Beta-mannosidase_GH2"/>
</dbReference>
<gene>
    <name evidence="11" type="ORF">GT003_25440</name>
</gene>
<dbReference type="InterPro" id="IPR013783">
    <property type="entry name" value="Ig-like_fold"/>
</dbReference>
<protein>
    <recommendedName>
        <fullName evidence="3">beta-mannosidase</fullName>
        <ecNumber evidence="3">3.2.1.25</ecNumber>
    </recommendedName>
</protein>
<dbReference type="Proteomes" id="UP000558113">
    <property type="component" value="Unassembled WGS sequence"/>
</dbReference>
<dbReference type="InterPro" id="IPR017853">
    <property type="entry name" value="GH"/>
</dbReference>
<evidence type="ECO:0000256" key="2">
    <source>
        <dbReference type="ARBA" id="ARBA00007401"/>
    </source>
</evidence>
<evidence type="ECO:0000256" key="6">
    <source>
        <dbReference type="ARBA" id="ARBA00023295"/>
    </source>
</evidence>
<evidence type="ECO:0000259" key="9">
    <source>
        <dbReference type="Pfam" id="PF17753"/>
    </source>
</evidence>
<dbReference type="InterPro" id="IPR054593">
    <property type="entry name" value="Beta-mannosidase-like_N2"/>
</dbReference>
<organism evidence="11 12">
    <name type="scientific">Paenibacillus sacheonensis</name>
    <dbReference type="NCBI Taxonomy" id="742054"/>
    <lineage>
        <taxon>Bacteria</taxon>
        <taxon>Bacillati</taxon>
        <taxon>Bacillota</taxon>
        <taxon>Bacilli</taxon>
        <taxon>Bacillales</taxon>
        <taxon>Paenibacillaceae</taxon>
        <taxon>Paenibacillus</taxon>
    </lineage>
</organism>
<evidence type="ECO:0000313" key="12">
    <source>
        <dbReference type="Proteomes" id="UP000558113"/>
    </source>
</evidence>
<evidence type="ECO:0000256" key="1">
    <source>
        <dbReference type="ARBA" id="ARBA00000829"/>
    </source>
</evidence>
<evidence type="ECO:0000256" key="7">
    <source>
        <dbReference type="SAM" id="MobiDB-lite"/>
    </source>
</evidence>
<evidence type="ECO:0000256" key="5">
    <source>
        <dbReference type="ARBA" id="ARBA00023180"/>
    </source>
</evidence>
<evidence type="ECO:0000313" key="11">
    <source>
        <dbReference type="EMBL" id="NBC72354.1"/>
    </source>
</evidence>
<comment type="caution">
    <text evidence="11">The sequence shown here is derived from an EMBL/GenBank/DDBJ whole genome shotgun (WGS) entry which is preliminary data.</text>
</comment>
<dbReference type="Pfam" id="PF22666">
    <property type="entry name" value="Glyco_hydro_2_N2"/>
    <property type="match status" value="1"/>
</dbReference>
<feature type="domain" description="Beta-mannosidase-like galactose-binding" evidence="10">
    <location>
        <begin position="27"/>
        <end position="199"/>
    </location>
</feature>
<accession>A0A7X4YVI4</accession>
<dbReference type="SUPFAM" id="SSF49785">
    <property type="entry name" value="Galactose-binding domain-like"/>
    <property type="match status" value="1"/>
</dbReference>
<comment type="catalytic activity">
    <reaction evidence="1">
        <text>Hydrolysis of terminal, non-reducing beta-D-mannose residues in beta-D-mannosides.</text>
        <dbReference type="EC" id="3.2.1.25"/>
    </reaction>
</comment>
<keyword evidence="5" id="KW-0325">Glycoprotein</keyword>
<dbReference type="SUPFAM" id="SSF51445">
    <property type="entry name" value="(Trans)glycosidases"/>
    <property type="match status" value="1"/>
</dbReference>
<dbReference type="EC" id="3.2.1.25" evidence="3"/>
<dbReference type="InterPro" id="IPR041625">
    <property type="entry name" value="Beta-mannosidase_Ig"/>
</dbReference>
<dbReference type="InterPro" id="IPR008979">
    <property type="entry name" value="Galactose-bd-like_sf"/>
</dbReference>